<evidence type="ECO:0000256" key="2">
    <source>
        <dbReference type="SAM" id="Phobius"/>
    </source>
</evidence>
<dbReference type="Gene3D" id="3.30.1540.10">
    <property type="entry name" value="formyl-coa transferase, domain 3"/>
    <property type="match status" value="1"/>
</dbReference>
<dbReference type="InterPro" id="IPR044855">
    <property type="entry name" value="CoA-Trfase_III_dom3_sf"/>
</dbReference>
<organism evidence="3">
    <name type="scientific">marine sediment metagenome</name>
    <dbReference type="NCBI Taxonomy" id="412755"/>
    <lineage>
        <taxon>unclassified sequences</taxon>
        <taxon>metagenomes</taxon>
        <taxon>ecological metagenomes</taxon>
    </lineage>
</organism>
<reference evidence="3" key="1">
    <citation type="journal article" date="2015" name="Nature">
        <title>Complex archaea that bridge the gap between prokaryotes and eukaryotes.</title>
        <authorList>
            <person name="Spang A."/>
            <person name="Saw J.H."/>
            <person name="Jorgensen S.L."/>
            <person name="Zaremba-Niedzwiedzka K."/>
            <person name="Martijn J."/>
            <person name="Lind A.E."/>
            <person name="van Eijk R."/>
            <person name="Schleper C."/>
            <person name="Guy L."/>
            <person name="Ettema T.J."/>
        </authorList>
    </citation>
    <scope>NUCLEOTIDE SEQUENCE</scope>
</reference>
<dbReference type="PANTHER" id="PTHR48207:SF3">
    <property type="entry name" value="SUCCINATE--HYDROXYMETHYLGLUTARATE COA-TRANSFERASE"/>
    <property type="match status" value="1"/>
</dbReference>
<dbReference type="PANTHER" id="PTHR48207">
    <property type="entry name" value="SUCCINATE--HYDROXYMETHYLGLUTARATE COA-TRANSFERASE"/>
    <property type="match status" value="1"/>
</dbReference>
<dbReference type="AlphaFoldDB" id="A0A0F9SQ17"/>
<proteinExistence type="predicted"/>
<dbReference type="SUPFAM" id="SSF89796">
    <property type="entry name" value="CoA-transferase family III (CaiB/BaiF)"/>
    <property type="match status" value="1"/>
</dbReference>
<keyword evidence="2" id="KW-0812">Transmembrane</keyword>
<accession>A0A0F9SQ17</accession>
<gene>
    <name evidence="3" type="ORF">LCGC14_0747030</name>
</gene>
<sequence length="395" mass="43323">MVKALEGIKVLDLTRALAGPYCTMMLADMGAEVIKLEMPGKGDDSRSYGPPFVKGESAYFMSVNRNKKSLTLNMKSERSTEIMHRLIKQSDVLVENFRPGVMKRLGLGFQRVKEMNSQIIYCSISGFGQDGPYRMLPGYDQVAQGMGGIMSITGEPGGPPLKVGVAIADITVGMFAAYGILAALYNREKRGRGQMIDVSLLDSQVALLTYQAGAYFASGEIPQPVGSGHPLIVPYQAFKAKDVYFNIAAGNDKLWKILCKAIGLEKAIDDPKFATNAKRVENREEIVKVISDIIITKNGEEWLKILTDAGVPCGPIYTIDKVFTDPQVLHRQMLKKLDHPKGGKVMVTGVPIKLSDTPGEVETAPPILGQHTQEILIELGFSDQDIKKMRQEKVI</sequence>
<comment type="caution">
    <text evidence="3">The sequence shown here is derived from an EMBL/GenBank/DDBJ whole genome shotgun (WGS) entry which is preliminary data.</text>
</comment>
<keyword evidence="1" id="KW-0808">Transferase</keyword>
<dbReference type="InterPro" id="IPR050483">
    <property type="entry name" value="CoA-transferase_III_domain"/>
</dbReference>
<name>A0A0F9SQ17_9ZZZZ</name>
<keyword evidence="2" id="KW-0472">Membrane</keyword>
<evidence type="ECO:0000256" key="1">
    <source>
        <dbReference type="ARBA" id="ARBA00022679"/>
    </source>
</evidence>
<dbReference type="InterPro" id="IPR023606">
    <property type="entry name" value="CoA-Trfase_III_dom_1_sf"/>
</dbReference>
<keyword evidence="2" id="KW-1133">Transmembrane helix</keyword>
<dbReference type="Gene3D" id="3.40.50.10540">
    <property type="entry name" value="Crotonobetainyl-coa:carnitine coa-transferase, domain 1"/>
    <property type="match status" value="1"/>
</dbReference>
<dbReference type="GO" id="GO:0008410">
    <property type="term" value="F:CoA-transferase activity"/>
    <property type="evidence" value="ECO:0007669"/>
    <property type="project" value="TreeGrafter"/>
</dbReference>
<dbReference type="InterPro" id="IPR003673">
    <property type="entry name" value="CoA-Trfase_fam_III"/>
</dbReference>
<evidence type="ECO:0008006" key="4">
    <source>
        <dbReference type="Google" id="ProtNLM"/>
    </source>
</evidence>
<dbReference type="EMBL" id="LAZR01001784">
    <property type="protein sequence ID" value="KKN39071.1"/>
    <property type="molecule type" value="Genomic_DNA"/>
</dbReference>
<protein>
    <recommendedName>
        <fullName evidence="4">Formyl-CoA transferase</fullName>
    </recommendedName>
</protein>
<evidence type="ECO:0000313" key="3">
    <source>
        <dbReference type="EMBL" id="KKN39071.1"/>
    </source>
</evidence>
<dbReference type="Pfam" id="PF02515">
    <property type="entry name" value="CoA_transf_3"/>
    <property type="match status" value="1"/>
</dbReference>
<feature type="transmembrane region" description="Helical" evidence="2">
    <location>
        <begin position="163"/>
        <end position="185"/>
    </location>
</feature>